<comment type="caution">
    <text evidence="5">The sequence shown here is derived from an EMBL/GenBank/DDBJ whole genome shotgun (WGS) entry which is preliminary data.</text>
</comment>
<evidence type="ECO:0000256" key="2">
    <source>
        <dbReference type="ARBA" id="ARBA00023125"/>
    </source>
</evidence>
<organism evidence="5 6">
    <name type="scientific">Pseudonocardia cypriaca</name>
    <dbReference type="NCBI Taxonomy" id="882449"/>
    <lineage>
        <taxon>Bacteria</taxon>
        <taxon>Bacillati</taxon>
        <taxon>Actinomycetota</taxon>
        <taxon>Actinomycetes</taxon>
        <taxon>Pseudonocardiales</taxon>
        <taxon>Pseudonocardiaceae</taxon>
        <taxon>Pseudonocardia</taxon>
    </lineage>
</organism>
<proteinExistence type="predicted"/>
<dbReference type="GO" id="GO:0005829">
    <property type="term" value="C:cytosol"/>
    <property type="evidence" value="ECO:0007669"/>
    <property type="project" value="TreeGrafter"/>
</dbReference>
<gene>
    <name evidence="5" type="ORF">FB388_6098</name>
</gene>
<dbReference type="GO" id="GO:0043565">
    <property type="term" value="F:sequence-specific DNA binding"/>
    <property type="evidence" value="ECO:0007669"/>
    <property type="project" value="InterPro"/>
</dbReference>
<dbReference type="InterPro" id="IPR011991">
    <property type="entry name" value="ArsR-like_HTH"/>
</dbReference>
<evidence type="ECO:0000313" key="5">
    <source>
        <dbReference type="EMBL" id="TQM38852.1"/>
    </source>
</evidence>
<dbReference type="InterPro" id="IPR011008">
    <property type="entry name" value="Dimeric_a/b-barrel"/>
</dbReference>
<evidence type="ECO:0000313" key="6">
    <source>
        <dbReference type="Proteomes" id="UP000319818"/>
    </source>
</evidence>
<dbReference type="Gene3D" id="3.30.70.920">
    <property type="match status" value="1"/>
</dbReference>
<name>A0A543FYF2_9PSEU</name>
<dbReference type="PROSITE" id="PS50956">
    <property type="entry name" value="HTH_ASNC_2"/>
    <property type="match status" value="1"/>
</dbReference>
<dbReference type="InterPro" id="IPR019888">
    <property type="entry name" value="Tscrpt_reg_AsnC-like"/>
</dbReference>
<dbReference type="EMBL" id="VFPH01000002">
    <property type="protein sequence ID" value="TQM38852.1"/>
    <property type="molecule type" value="Genomic_DNA"/>
</dbReference>
<keyword evidence="6" id="KW-1185">Reference proteome</keyword>
<dbReference type="PANTHER" id="PTHR30154:SF53">
    <property type="entry name" value="HTH-TYPE TRANSCRIPTIONAL REGULATOR LRPC"/>
    <property type="match status" value="1"/>
</dbReference>
<dbReference type="FunFam" id="1.10.10.10:FF:000186">
    <property type="entry name" value="AsnC family transcriptional regulator"/>
    <property type="match status" value="1"/>
</dbReference>
<keyword evidence="2" id="KW-0238">DNA-binding</keyword>
<dbReference type="Gene3D" id="1.10.10.10">
    <property type="entry name" value="Winged helix-like DNA-binding domain superfamily/Winged helix DNA-binding domain"/>
    <property type="match status" value="1"/>
</dbReference>
<dbReference type="InterPro" id="IPR000485">
    <property type="entry name" value="AsnC-type_HTH_dom"/>
</dbReference>
<dbReference type="Pfam" id="PF01037">
    <property type="entry name" value="AsnC_trans_reg"/>
    <property type="match status" value="1"/>
</dbReference>
<dbReference type="Proteomes" id="UP000319818">
    <property type="component" value="Unassembled WGS sequence"/>
</dbReference>
<dbReference type="PRINTS" id="PR00033">
    <property type="entry name" value="HTHASNC"/>
</dbReference>
<evidence type="ECO:0000256" key="3">
    <source>
        <dbReference type="ARBA" id="ARBA00023163"/>
    </source>
</evidence>
<dbReference type="SUPFAM" id="SSF54909">
    <property type="entry name" value="Dimeric alpha+beta barrel"/>
    <property type="match status" value="1"/>
</dbReference>
<dbReference type="SUPFAM" id="SSF46785">
    <property type="entry name" value="Winged helix' DNA-binding domain"/>
    <property type="match status" value="1"/>
</dbReference>
<keyword evidence="3" id="KW-0804">Transcription</keyword>
<dbReference type="Pfam" id="PF13404">
    <property type="entry name" value="HTH_AsnC-type"/>
    <property type="match status" value="1"/>
</dbReference>
<dbReference type="SMART" id="SM00344">
    <property type="entry name" value="HTH_ASNC"/>
    <property type="match status" value="1"/>
</dbReference>
<keyword evidence="1" id="KW-0805">Transcription regulation</keyword>
<reference evidence="5 6" key="1">
    <citation type="submission" date="2019-06" db="EMBL/GenBank/DDBJ databases">
        <title>Sequencing the genomes of 1000 actinobacteria strains.</title>
        <authorList>
            <person name="Klenk H.-P."/>
        </authorList>
    </citation>
    <scope>NUCLEOTIDE SEQUENCE [LARGE SCALE GENOMIC DNA]</scope>
    <source>
        <strain evidence="5 6">DSM 45511</strain>
    </source>
</reference>
<dbReference type="RefSeq" id="WP_211362268.1">
    <property type="nucleotide sequence ID" value="NZ_VFPH01000002.1"/>
</dbReference>
<sequence length="166" mass="18161">MDASRSFELDEIDWRLLDALQADARLSYNALSKRVHLSPPAVAERVRRLEAAGVISGYRATVDPARAGQPLLAFIQLRCSLGRCLLKTTTADTYPEVVEIHKLSGEHCTVLKVRAASLGHLEGVIERIGEHGQINTYVVLSTAFEGRPVSAVAPERPVTRSEGWSS</sequence>
<feature type="domain" description="HTH asnC-type" evidence="4">
    <location>
        <begin position="9"/>
        <end position="70"/>
    </location>
</feature>
<evidence type="ECO:0000256" key="1">
    <source>
        <dbReference type="ARBA" id="ARBA00023015"/>
    </source>
</evidence>
<dbReference type="InterPro" id="IPR019887">
    <property type="entry name" value="Tscrpt_reg_AsnC/Lrp_C"/>
</dbReference>
<dbReference type="CDD" id="cd00090">
    <property type="entry name" value="HTH_ARSR"/>
    <property type="match status" value="1"/>
</dbReference>
<dbReference type="InterPro" id="IPR036388">
    <property type="entry name" value="WH-like_DNA-bd_sf"/>
</dbReference>
<protein>
    <submittedName>
        <fullName evidence="5">Lrp/AsnC family leucine-responsive transcriptional regulator</fullName>
    </submittedName>
</protein>
<dbReference type="AlphaFoldDB" id="A0A543FYF2"/>
<accession>A0A543FYF2</accession>
<evidence type="ECO:0000259" key="4">
    <source>
        <dbReference type="PROSITE" id="PS50956"/>
    </source>
</evidence>
<dbReference type="PANTHER" id="PTHR30154">
    <property type="entry name" value="LEUCINE-RESPONSIVE REGULATORY PROTEIN"/>
    <property type="match status" value="1"/>
</dbReference>
<dbReference type="GO" id="GO:0043200">
    <property type="term" value="P:response to amino acid"/>
    <property type="evidence" value="ECO:0007669"/>
    <property type="project" value="TreeGrafter"/>
</dbReference>
<dbReference type="InterPro" id="IPR036390">
    <property type="entry name" value="WH_DNA-bd_sf"/>
</dbReference>